<evidence type="ECO:0000313" key="8">
    <source>
        <dbReference type="EMBL" id="STX08696.1"/>
    </source>
</evidence>
<dbReference type="PRINTS" id="PR00125">
    <property type="entry name" value="ATPASEDELTA"/>
</dbReference>
<organism evidence="8 10">
    <name type="scientific">Kurthia zopfii</name>
    <dbReference type="NCBI Taxonomy" id="1650"/>
    <lineage>
        <taxon>Bacteria</taxon>
        <taxon>Bacillati</taxon>
        <taxon>Bacillota</taxon>
        <taxon>Bacilli</taxon>
        <taxon>Bacillales</taxon>
        <taxon>Caryophanaceae</taxon>
        <taxon>Kurthia</taxon>
    </lineage>
</organism>
<keyword evidence="6 7" id="KW-0066">ATP synthesis</keyword>
<dbReference type="Pfam" id="PF00213">
    <property type="entry name" value="OSCP"/>
    <property type="match status" value="1"/>
</dbReference>
<dbReference type="EMBL" id="UGNP01000001">
    <property type="protein sequence ID" value="STX08696.1"/>
    <property type="molecule type" value="Genomic_DNA"/>
</dbReference>
<keyword evidence="5 7" id="KW-0472">Membrane</keyword>
<comment type="function">
    <text evidence="7">F(1)F(0) ATP synthase produces ATP from ADP in the presence of a proton or sodium gradient. F-type ATPases consist of two structural domains, F(1) containing the extramembraneous catalytic core and F(0) containing the membrane proton channel, linked together by a central stalk and a peripheral stalk. During catalysis, ATP synthesis in the catalytic domain of F(1) is coupled via a rotary mechanism of the central stalk subunits to proton translocation.</text>
</comment>
<evidence type="ECO:0000256" key="2">
    <source>
        <dbReference type="ARBA" id="ARBA00022448"/>
    </source>
</evidence>
<gene>
    <name evidence="7 8" type="primary">atpH</name>
    <name evidence="9" type="ORF">DFR61_1655</name>
    <name evidence="8" type="ORF">NCTC10597_00362</name>
</gene>
<comment type="function">
    <text evidence="7">This protein is part of the stalk that links CF(0) to CF(1). It either transmits conformational changes from CF(0) to CF(1) or is implicated in proton conduction.</text>
</comment>
<dbReference type="PANTHER" id="PTHR11910">
    <property type="entry name" value="ATP SYNTHASE DELTA CHAIN"/>
    <property type="match status" value="1"/>
</dbReference>
<reference evidence="8 10" key="1">
    <citation type="submission" date="2018-06" db="EMBL/GenBank/DDBJ databases">
        <authorList>
            <consortium name="Pathogen Informatics"/>
            <person name="Doyle S."/>
        </authorList>
    </citation>
    <scope>NUCLEOTIDE SEQUENCE [LARGE SCALE GENOMIC DNA]</scope>
    <source>
        <strain evidence="8 10">NCTC10597</strain>
    </source>
</reference>
<keyword evidence="7" id="KW-1003">Cell membrane</keyword>
<evidence type="ECO:0000256" key="4">
    <source>
        <dbReference type="ARBA" id="ARBA00023065"/>
    </source>
</evidence>
<accession>A0A2U3A979</accession>
<dbReference type="NCBIfam" id="NF004403">
    <property type="entry name" value="PRK05758.2-4"/>
    <property type="match status" value="1"/>
</dbReference>
<dbReference type="SUPFAM" id="SSF47928">
    <property type="entry name" value="N-terminal domain of the delta subunit of the F1F0-ATP synthase"/>
    <property type="match status" value="1"/>
</dbReference>
<dbReference type="HAMAP" id="MF_01416">
    <property type="entry name" value="ATP_synth_delta_bact"/>
    <property type="match status" value="1"/>
</dbReference>
<evidence type="ECO:0000313" key="9">
    <source>
        <dbReference type="EMBL" id="TDR32284.1"/>
    </source>
</evidence>
<evidence type="ECO:0000313" key="11">
    <source>
        <dbReference type="Proteomes" id="UP000294641"/>
    </source>
</evidence>
<evidence type="ECO:0000256" key="1">
    <source>
        <dbReference type="ARBA" id="ARBA00004370"/>
    </source>
</evidence>
<evidence type="ECO:0000256" key="3">
    <source>
        <dbReference type="ARBA" id="ARBA00022781"/>
    </source>
</evidence>
<evidence type="ECO:0000256" key="7">
    <source>
        <dbReference type="HAMAP-Rule" id="MF_01416"/>
    </source>
</evidence>
<keyword evidence="2 7" id="KW-0813">Transport</keyword>
<dbReference type="OrthoDB" id="9802471at2"/>
<dbReference type="RefSeq" id="WP_109350877.1">
    <property type="nucleotide sequence ID" value="NZ_BJUE01000085.1"/>
</dbReference>
<keyword evidence="3 7" id="KW-0375">Hydrogen ion transport</keyword>
<dbReference type="Proteomes" id="UP000294641">
    <property type="component" value="Unassembled WGS sequence"/>
</dbReference>
<keyword evidence="11" id="KW-1185">Reference proteome</keyword>
<dbReference type="Proteomes" id="UP000254330">
    <property type="component" value="Unassembled WGS sequence"/>
</dbReference>
<dbReference type="EMBL" id="SNZG01000065">
    <property type="protein sequence ID" value="TDR32284.1"/>
    <property type="molecule type" value="Genomic_DNA"/>
</dbReference>
<reference evidence="9 11" key="2">
    <citation type="submission" date="2019-03" db="EMBL/GenBank/DDBJ databases">
        <title>Genomic Encyclopedia of Type Strains, Phase IV (KMG-IV): sequencing the most valuable type-strain genomes for metagenomic binning, comparative biology and taxonomic classification.</title>
        <authorList>
            <person name="Goeker M."/>
        </authorList>
    </citation>
    <scope>NUCLEOTIDE SEQUENCE [LARGE SCALE GENOMIC DNA]</scope>
    <source>
        <strain evidence="9 11">DSM 20580</strain>
    </source>
</reference>
<keyword evidence="4 7" id="KW-0406">Ion transport</keyword>
<comment type="caution">
    <text evidence="8">The sequence shown here is derived from an EMBL/GenBank/DDBJ whole genome shotgun (WGS) entry which is preliminary data.</text>
</comment>
<dbReference type="NCBIfam" id="TIGR01145">
    <property type="entry name" value="ATP_synt_delta"/>
    <property type="match status" value="1"/>
</dbReference>
<protein>
    <recommendedName>
        <fullName evidence="7">ATP synthase subunit delta</fullName>
    </recommendedName>
    <alternativeName>
        <fullName evidence="7">ATP synthase F(1) sector subunit delta</fullName>
    </alternativeName>
    <alternativeName>
        <fullName evidence="7">F-type ATPase subunit delta</fullName>
        <shortName evidence="7">F-ATPase subunit delta</shortName>
    </alternativeName>
</protein>
<evidence type="ECO:0000256" key="5">
    <source>
        <dbReference type="ARBA" id="ARBA00023136"/>
    </source>
</evidence>
<name>A0A2U3A979_9BACL</name>
<dbReference type="GO" id="GO:0046933">
    <property type="term" value="F:proton-transporting ATP synthase activity, rotational mechanism"/>
    <property type="evidence" value="ECO:0007669"/>
    <property type="project" value="UniProtKB-UniRule"/>
</dbReference>
<dbReference type="GO" id="GO:0045259">
    <property type="term" value="C:proton-transporting ATP synthase complex"/>
    <property type="evidence" value="ECO:0007669"/>
    <property type="project" value="UniProtKB-KW"/>
</dbReference>
<proteinExistence type="inferred from homology"/>
<evidence type="ECO:0000313" key="10">
    <source>
        <dbReference type="Proteomes" id="UP000254330"/>
    </source>
</evidence>
<dbReference type="Gene3D" id="1.10.520.20">
    <property type="entry name" value="N-terminal domain of the delta subunit of the F1F0-ATP synthase"/>
    <property type="match status" value="1"/>
</dbReference>
<comment type="subcellular location">
    <subcellularLocation>
        <location evidence="7">Cell membrane</location>
        <topology evidence="7">Peripheral membrane protein</topology>
    </subcellularLocation>
    <subcellularLocation>
        <location evidence="1">Membrane</location>
    </subcellularLocation>
</comment>
<dbReference type="AlphaFoldDB" id="A0A2U3A979"/>
<dbReference type="InterPro" id="IPR000711">
    <property type="entry name" value="ATPase_OSCP/dsu"/>
</dbReference>
<dbReference type="InterPro" id="IPR026015">
    <property type="entry name" value="ATP_synth_OSCP/delta_N_sf"/>
</dbReference>
<comment type="similarity">
    <text evidence="7">Belongs to the ATPase delta chain family.</text>
</comment>
<sequence length="178" mass="19627">MSQTIAANRYAKALFELAKEKNVVSETVADLRQAKIVFTESKDLFNLLENPKFSADKKNELVSTIFADAQPIVVDALKVLLDKKRINEAVSVFEAFIRIANDAAGIEDAIVLSTETLTEEQIQRISSTFAKKVGKNSLNITNEIDPSLIGGIKLIIGNQIYDNSIVSKMNGLRRELLG</sequence>
<evidence type="ECO:0000256" key="6">
    <source>
        <dbReference type="ARBA" id="ARBA00023310"/>
    </source>
</evidence>
<dbReference type="GO" id="GO:0005886">
    <property type="term" value="C:plasma membrane"/>
    <property type="evidence" value="ECO:0007669"/>
    <property type="project" value="UniProtKB-SubCell"/>
</dbReference>
<keyword evidence="7" id="KW-0139">CF(1)</keyword>